<name>B6Q2E1_TALMQ</name>
<feature type="compositionally biased region" description="Acidic residues" evidence="2">
    <location>
        <begin position="1129"/>
        <end position="1148"/>
    </location>
</feature>
<dbReference type="Proteomes" id="UP000001294">
    <property type="component" value="Unassembled WGS sequence"/>
</dbReference>
<feature type="compositionally biased region" description="Basic residues" evidence="2">
    <location>
        <begin position="181"/>
        <end position="194"/>
    </location>
</feature>
<dbReference type="Gene3D" id="1.25.10.10">
    <property type="entry name" value="Leucine-rich Repeat Variant"/>
    <property type="match status" value="1"/>
</dbReference>
<evidence type="ECO:0000256" key="1">
    <source>
        <dbReference type="SAM" id="Coils"/>
    </source>
</evidence>
<evidence type="ECO:0000313" key="5">
    <source>
        <dbReference type="Proteomes" id="UP000001294"/>
    </source>
</evidence>
<protein>
    <submittedName>
        <fullName evidence="4">Nuclear cohesin complex subunit (Psc3), putative</fullName>
    </submittedName>
</protein>
<dbReference type="GO" id="GO:0008278">
    <property type="term" value="C:cohesin complex"/>
    <property type="evidence" value="ECO:0007669"/>
    <property type="project" value="TreeGrafter"/>
</dbReference>
<dbReference type="PANTHER" id="PTHR11199">
    <property type="entry name" value="STROMAL ANTIGEN"/>
    <property type="match status" value="1"/>
</dbReference>
<dbReference type="InterPro" id="IPR013721">
    <property type="entry name" value="STAG"/>
</dbReference>
<dbReference type="GO" id="GO:0005634">
    <property type="term" value="C:nucleus"/>
    <property type="evidence" value="ECO:0007669"/>
    <property type="project" value="TreeGrafter"/>
</dbReference>
<keyword evidence="5" id="KW-1185">Reference proteome</keyword>
<organism evidence="4 5">
    <name type="scientific">Talaromyces marneffei (strain ATCC 18224 / CBS 334.59 / QM 7333)</name>
    <name type="common">Penicillium marneffei</name>
    <dbReference type="NCBI Taxonomy" id="441960"/>
    <lineage>
        <taxon>Eukaryota</taxon>
        <taxon>Fungi</taxon>
        <taxon>Dikarya</taxon>
        <taxon>Ascomycota</taxon>
        <taxon>Pezizomycotina</taxon>
        <taxon>Eurotiomycetes</taxon>
        <taxon>Eurotiomycetidae</taxon>
        <taxon>Eurotiales</taxon>
        <taxon>Trichocomaceae</taxon>
        <taxon>Talaromyces</taxon>
        <taxon>Talaromyces sect. Talaromyces</taxon>
    </lineage>
</organism>
<dbReference type="InterPro" id="IPR016024">
    <property type="entry name" value="ARM-type_fold"/>
</dbReference>
<feature type="coiled-coil region" evidence="1">
    <location>
        <begin position="434"/>
        <end position="461"/>
    </location>
</feature>
<feature type="compositionally biased region" description="Polar residues" evidence="2">
    <location>
        <begin position="124"/>
        <end position="135"/>
    </location>
</feature>
<feature type="compositionally biased region" description="Polar residues" evidence="2">
    <location>
        <begin position="96"/>
        <end position="109"/>
    </location>
</feature>
<feature type="compositionally biased region" description="Acidic residues" evidence="2">
    <location>
        <begin position="1309"/>
        <end position="1326"/>
    </location>
</feature>
<accession>B6Q2E1</accession>
<dbReference type="PANTHER" id="PTHR11199:SF0">
    <property type="entry name" value="LD34181P-RELATED"/>
    <property type="match status" value="1"/>
</dbReference>
<dbReference type="InterPro" id="IPR056396">
    <property type="entry name" value="HEAT_SCC3-SA"/>
</dbReference>
<dbReference type="InterPro" id="IPR039662">
    <property type="entry name" value="Cohesin_Scc3/SA"/>
</dbReference>
<feature type="compositionally biased region" description="Acidic residues" evidence="2">
    <location>
        <begin position="1243"/>
        <end position="1254"/>
    </location>
</feature>
<dbReference type="GO" id="GO:0003682">
    <property type="term" value="F:chromatin binding"/>
    <property type="evidence" value="ECO:0007669"/>
    <property type="project" value="TreeGrafter"/>
</dbReference>
<dbReference type="STRING" id="441960.B6Q2E1"/>
<dbReference type="InterPro" id="IPR011989">
    <property type="entry name" value="ARM-like"/>
</dbReference>
<gene>
    <name evidence="4" type="ORF">PMAA_037960</name>
</gene>
<feature type="compositionally biased region" description="Acidic residues" evidence="2">
    <location>
        <begin position="145"/>
        <end position="177"/>
    </location>
</feature>
<dbReference type="Pfam" id="PF21581">
    <property type="entry name" value="SCD"/>
    <property type="match status" value="1"/>
</dbReference>
<keyword evidence="1" id="KW-0175">Coiled coil</keyword>
<dbReference type="VEuPathDB" id="FungiDB:PMAA_037960"/>
<feature type="compositionally biased region" description="Acidic residues" evidence="2">
    <location>
        <begin position="1278"/>
        <end position="1301"/>
    </location>
</feature>
<evidence type="ECO:0000259" key="3">
    <source>
        <dbReference type="PROSITE" id="PS51425"/>
    </source>
</evidence>
<feature type="compositionally biased region" description="Basic residues" evidence="2">
    <location>
        <begin position="228"/>
        <end position="239"/>
    </location>
</feature>
<feature type="domain" description="SCD" evidence="3">
    <location>
        <begin position="463"/>
        <end position="548"/>
    </location>
</feature>
<reference evidence="5" key="1">
    <citation type="journal article" date="2015" name="Genome Announc.">
        <title>Genome sequence of the AIDS-associated pathogen Penicillium marneffei (ATCC18224) and its near taxonomic relative Talaromyces stipitatus (ATCC10500).</title>
        <authorList>
            <person name="Nierman W.C."/>
            <person name="Fedorova-Abrams N.D."/>
            <person name="Andrianopoulos A."/>
        </authorList>
    </citation>
    <scope>NUCLEOTIDE SEQUENCE [LARGE SCALE GENOMIC DNA]</scope>
    <source>
        <strain evidence="5">ATCC 18224 / CBS 334.59 / QM 7333</strain>
    </source>
</reference>
<dbReference type="Pfam" id="PF08514">
    <property type="entry name" value="STAG"/>
    <property type="match status" value="1"/>
</dbReference>
<dbReference type="PROSITE" id="PS51425">
    <property type="entry name" value="SCD"/>
    <property type="match status" value="1"/>
</dbReference>
<dbReference type="SUPFAM" id="SSF48371">
    <property type="entry name" value="ARM repeat"/>
    <property type="match status" value="1"/>
</dbReference>
<dbReference type="PhylomeDB" id="B6Q2E1"/>
<feature type="region of interest" description="Disordered" evidence="2">
    <location>
        <begin position="1215"/>
        <end position="1326"/>
    </location>
</feature>
<evidence type="ECO:0000313" key="4">
    <source>
        <dbReference type="EMBL" id="EEA29012.1"/>
    </source>
</evidence>
<dbReference type="OrthoDB" id="498590at2759"/>
<dbReference type="GO" id="GO:0000785">
    <property type="term" value="C:chromatin"/>
    <property type="evidence" value="ECO:0007669"/>
    <property type="project" value="TreeGrafter"/>
</dbReference>
<dbReference type="EMBL" id="DS995899">
    <property type="protein sequence ID" value="EEA29012.1"/>
    <property type="molecule type" value="Genomic_DNA"/>
</dbReference>
<evidence type="ECO:0000256" key="2">
    <source>
        <dbReference type="SAM" id="MobiDB-lite"/>
    </source>
</evidence>
<feature type="region of interest" description="Disordered" evidence="2">
    <location>
        <begin position="1118"/>
        <end position="1148"/>
    </location>
</feature>
<dbReference type="Pfam" id="PF24571">
    <property type="entry name" value="HEAT_SCC3-SA"/>
    <property type="match status" value="1"/>
</dbReference>
<dbReference type="InterPro" id="IPR020839">
    <property type="entry name" value="SCD"/>
</dbReference>
<sequence>MHAGALPLAVARKESFIPPHHREQFQAVRPRDLEDRRCHRGTAFLPIRDACDYPTLSTHLHRLASPVSKQSNSVHNTTTHCERPWCASVSNVMDLSDAPSSDVEQNGESSSRRKSGRAIRKPQLYSQDVSITNNTAEKRKRTTANEDEEDENDEEEDAEEPESEDDPEDEDPDEEEEKERRRAARRAANKRRQSAKSNAKPAPSRATKKAKTNSAGKSLTIRPAANGKTKKAAPKKRTAPPRPIFHATSEGLFGDLFEHEKDTEAVVEEWLSAYEKDPVEGMRVLFNLFLQCTGADLSVDTADVTDEDHWPQRIQDLQEAHLDTEPSDYPLISKDRRFRNFRATIVDFCDSWVESLHRSSLLYNSFAPGMKVETWLNIMSSSGNRAFRHTATLCSITIASALCDIAEEIATAVSTSRKQVESEKRKKQANKGRISTIEDTIQENEEKLVTIEELLKEAFDTMWVHRYRDVDFKIRSECYLGLARWIQTHREMFFEPQYVRYLGWGLSDSITQVRFAVVAQLRQIYEIKFSIATLRTFTGRFLRRLVEMAMRDTDTNVRASTVELLGLIRNQGLMENTEIDQVGQLVFDVEPRIRKAAGRFFAANLQEIFETHTEEMAEDINETFGDQDDEDDFEAPKRSWIKYKCLADILQSYDGQRDDQAVERQRLGIIDALSGAPVESRFFLATEAIYQHLKELSQWQSLAGYLLYDHSQISDSPPQDEVSNVRQFFALEEGQDSILLEVLVCAVKLRILEIARSDINKRGQKIKSLTDKIPELQEETAHDLTQIIPRLLNKFGAVPEAASAVLRLEHLVDLDKVQNLQKDTTSYISLLNDINRQFLTHSDQDVLAEASVAFLHARSSDEMKEAMESKVQELWDDMIDTVGTISQNRGVQAGSSVSKNVLVELSNTVARIANLASIVDCTSIIETIPVATGKKRKQSSEAPFDTLIHLVKRGLRDEESDEELRDLETETVVSSIKTLLFYFMWKVQALSTAVKSGSAKYNTSYFESLAKRRDLFAATLTAVMQARKILDDIRFSAVTTFLDLQTLFGTLRNIGMHVKGGPEKVDEDVLFQTQGLAQEIIPSTQILISKFHDVAERSLAKKLKKEIRTSVEEDDGLLESAQDLKDLPSDDEEENDEQDEETAEDESVVTERLRATILAEQRLCELTGKIVLAITGRVMDNSGSQRGKLKKKLLVNKSLLGHNYKEVVAFLEDRKAGPTASSKSTHKQDIAARLGSSKPNESLELEEDPIEDDANANAAAVEEDEDEDLRARGLIEEHIDDDDNENNEKESEDDDESEQEENGVAAKGEEEDNSDDNEDEDEIMGD</sequence>
<feature type="region of interest" description="Disordered" evidence="2">
    <location>
        <begin position="96"/>
        <end position="244"/>
    </location>
</feature>
<proteinExistence type="predicted"/>
<dbReference type="HOGENOM" id="CLU_003254_0_0_1"/>
<dbReference type="GO" id="GO:0007062">
    <property type="term" value="P:sister chromatid cohesion"/>
    <property type="evidence" value="ECO:0007669"/>
    <property type="project" value="UniProtKB-ARBA"/>
</dbReference>